<keyword evidence="1" id="KW-0472">Membrane</keyword>
<evidence type="ECO:0000256" key="1">
    <source>
        <dbReference type="SAM" id="Phobius"/>
    </source>
</evidence>
<evidence type="ECO:0000313" key="4">
    <source>
        <dbReference type="Proteomes" id="UP000030671"/>
    </source>
</evidence>
<dbReference type="AlphaFoldDB" id="W4KI57"/>
<dbReference type="InParanoid" id="W4KI57"/>
<name>W4KI57_HETIT</name>
<feature type="transmembrane region" description="Helical" evidence="1">
    <location>
        <begin position="45"/>
        <end position="68"/>
    </location>
</feature>
<sequence>MAFGGLLWMGFVVAVLLSIRAGQDSGLCKDFSRLSGACGGAGPGLVVFALLASWVTPVLASVGIFMHVREGMWHAQKAPLRPLYLSGNREKGPDVETYPAPWNQFDTVPLDDSIPTVSYGHMGA</sequence>
<evidence type="ECO:0000256" key="2">
    <source>
        <dbReference type="SAM" id="SignalP"/>
    </source>
</evidence>
<accession>W4KI57</accession>
<keyword evidence="1" id="KW-1133">Transmembrane helix</keyword>
<reference evidence="3 4" key="1">
    <citation type="journal article" date="2012" name="New Phytol.">
        <title>Insight into trade-off between wood decay and parasitism from the genome of a fungal forest pathogen.</title>
        <authorList>
            <person name="Olson A."/>
            <person name="Aerts A."/>
            <person name="Asiegbu F."/>
            <person name="Belbahri L."/>
            <person name="Bouzid O."/>
            <person name="Broberg A."/>
            <person name="Canback B."/>
            <person name="Coutinho P.M."/>
            <person name="Cullen D."/>
            <person name="Dalman K."/>
            <person name="Deflorio G."/>
            <person name="van Diepen L.T."/>
            <person name="Dunand C."/>
            <person name="Duplessis S."/>
            <person name="Durling M."/>
            <person name="Gonthier P."/>
            <person name="Grimwood J."/>
            <person name="Fossdal C.G."/>
            <person name="Hansson D."/>
            <person name="Henrissat B."/>
            <person name="Hietala A."/>
            <person name="Himmelstrand K."/>
            <person name="Hoffmeister D."/>
            <person name="Hogberg N."/>
            <person name="James T.Y."/>
            <person name="Karlsson M."/>
            <person name="Kohler A."/>
            <person name="Kues U."/>
            <person name="Lee Y.H."/>
            <person name="Lin Y.C."/>
            <person name="Lind M."/>
            <person name="Lindquist E."/>
            <person name="Lombard V."/>
            <person name="Lucas S."/>
            <person name="Lunden K."/>
            <person name="Morin E."/>
            <person name="Murat C."/>
            <person name="Park J."/>
            <person name="Raffaello T."/>
            <person name="Rouze P."/>
            <person name="Salamov A."/>
            <person name="Schmutz J."/>
            <person name="Solheim H."/>
            <person name="Stahlberg J."/>
            <person name="Velez H."/>
            <person name="de Vries R.P."/>
            <person name="Wiebenga A."/>
            <person name="Woodward S."/>
            <person name="Yakovlev I."/>
            <person name="Garbelotto M."/>
            <person name="Martin F."/>
            <person name="Grigoriev I.V."/>
            <person name="Stenlid J."/>
        </authorList>
    </citation>
    <scope>NUCLEOTIDE SEQUENCE [LARGE SCALE GENOMIC DNA]</scope>
    <source>
        <strain evidence="3 4">TC 32-1</strain>
    </source>
</reference>
<feature type="signal peptide" evidence="2">
    <location>
        <begin position="1"/>
        <end position="21"/>
    </location>
</feature>
<keyword evidence="1" id="KW-0812">Transmembrane</keyword>
<feature type="chain" id="PRO_5004845484" evidence="2">
    <location>
        <begin position="22"/>
        <end position="124"/>
    </location>
</feature>
<keyword evidence="4" id="KW-1185">Reference proteome</keyword>
<dbReference type="EMBL" id="KI925455">
    <property type="protein sequence ID" value="ETW85527.1"/>
    <property type="molecule type" value="Genomic_DNA"/>
</dbReference>
<dbReference type="KEGG" id="hir:HETIRDRAFT_100826"/>
<keyword evidence="2" id="KW-0732">Signal</keyword>
<proteinExistence type="predicted"/>
<dbReference type="Proteomes" id="UP000030671">
    <property type="component" value="Unassembled WGS sequence"/>
</dbReference>
<protein>
    <submittedName>
        <fullName evidence="3">Uncharacterized protein</fullName>
    </submittedName>
</protein>
<evidence type="ECO:0000313" key="3">
    <source>
        <dbReference type="EMBL" id="ETW85527.1"/>
    </source>
</evidence>
<dbReference type="HOGENOM" id="CLU_2004218_0_0_1"/>
<dbReference type="GeneID" id="20665710"/>
<organism evidence="3 4">
    <name type="scientific">Heterobasidion irregulare (strain TC 32-1)</name>
    <dbReference type="NCBI Taxonomy" id="747525"/>
    <lineage>
        <taxon>Eukaryota</taxon>
        <taxon>Fungi</taxon>
        <taxon>Dikarya</taxon>
        <taxon>Basidiomycota</taxon>
        <taxon>Agaricomycotina</taxon>
        <taxon>Agaricomycetes</taxon>
        <taxon>Russulales</taxon>
        <taxon>Bondarzewiaceae</taxon>
        <taxon>Heterobasidion</taxon>
        <taxon>Heterobasidion annosum species complex</taxon>
    </lineage>
</organism>
<gene>
    <name evidence="3" type="ORF">HETIRDRAFT_100826</name>
</gene>
<dbReference type="RefSeq" id="XP_009542379.1">
    <property type="nucleotide sequence ID" value="XM_009544084.1"/>
</dbReference>